<accession>A0A6A7K4T9</accession>
<dbReference type="InterPro" id="IPR052911">
    <property type="entry name" value="Corrinoid_activation_enz"/>
</dbReference>
<evidence type="ECO:0000259" key="1">
    <source>
        <dbReference type="PROSITE" id="PS51085"/>
    </source>
</evidence>
<name>A0A6A7K4T9_9FIRM</name>
<dbReference type="GO" id="GO:0051536">
    <property type="term" value="F:iron-sulfur cluster binding"/>
    <property type="evidence" value="ECO:0007669"/>
    <property type="project" value="InterPro"/>
</dbReference>
<gene>
    <name evidence="2" type="ORF">GC105_01115</name>
</gene>
<dbReference type="EMBL" id="WHNX01000002">
    <property type="protein sequence ID" value="MPW24391.1"/>
    <property type="molecule type" value="Genomic_DNA"/>
</dbReference>
<dbReference type="InterPro" id="IPR027980">
    <property type="entry name" value="RACo_C"/>
</dbReference>
<dbReference type="AlphaFoldDB" id="A0A6A7K4T9"/>
<dbReference type="RefSeq" id="WP_152800835.1">
    <property type="nucleotide sequence ID" value="NZ_WHNX01000002.1"/>
</dbReference>
<sequence>MSKIIKVYFPLLGKELEIGEDSKIADACAMIGDPLNQVCGGKGKCGKCAVEIIQDGKELTVLGCITKVSDGMQIMITGQEAISQILTTNMIKDIEPDPSLKSFFLKREELKTELGESDWLTLLRALNLNLHKPSIELLRKLSNVFHNLDGIEVIVYGNILVDIIPANIDSKLYGLAFDTGTTSVVGYLYDMKTYKQIGMSSKLNKQISIGGDVISRIDYTINNDKGLKRLNELVVETINEIIEDICKEHDIDKNRIYQANFCGNSTMQHLLLGFNPAYLGKIPFTSTIQETVFTRSKELKIKINPSGVITVLPILGGHVGGDTSAVLLSLQNDDKNRLIIDLGTNGEVGVGKNYSFKVSSMASGPALEGYGLENGMRGTIGAIERVTITGGDLYYKVIGDVKPQGICGSGIIDLIAELLRYDIITELGAYVDSSKIESPQLASRLIVTEKGKAFIIANSEETENNKPLLLTQLDVRQIQLAKAAIFTGCTMLIEESGIKGEDLEEILMAGAFGNYINIDKAQYIGMIPYYEGVPVYTIGNAAATGSQLFLLSKNEEAECRKTAENAIHIEIASNSNFNDNYIDNLYLNKVERY</sequence>
<evidence type="ECO:0000313" key="2">
    <source>
        <dbReference type="EMBL" id="MPW24391.1"/>
    </source>
</evidence>
<dbReference type="PANTHER" id="PTHR42895:SF2">
    <property type="entry name" value="IRON-SULFUR CLUSTER PROTEIN"/>
    <property type="match status" value="1"/>
</dbReference>
<comment type="caution">
    <text evidence="2">The sequence shown here is derived from an EMBL/GenBank/DDBJ whole genome shotgun (WGS) entry which is preliminary data.</text>
</comment>
<dbReference type="Pfam" id="PF17651">
    <property type="entry name" value="Raco_middle"/>
    <property type="match status" value="1"/>
</dbReference>
<dbReference type="PANTHER" id="PTHR42895">
    <property type="entry name" value="IRON-SULFUR CLUSTER-BINDING PROTEIN-RELATED"/>
    <property type="match status" value="1"/>
</dbReference>
<dbReference type="Gene3D" id="3.30.420.480">
    <property type="entry name" value="Domain of unknown function (DUF4445)"/>
    <property type="match status" value="1"/>
</dbReference>
<dbReference type="SUPFAM" id="SSF54292">
    <property type="entry name" value="2Fe-2S ferredoxin-like"/>
    <property type="match status" value="1"/>
</dbReference>
<feature type="domain" description="2Fe-2S ferredoxin-type" evidence="1">
    <location>
        <begin position="5"/>
        <end position="80"/>
    </location>
</feature>
<protein>
    <submittedName>
        <fullName evidence="2">DUF4445 domain-containing protein</fullName>
    </submittedName>
</protein>
<dbReference type="InterPro" id="IPR012675">
    <property type="entry name" value="Beta-grasp_dom_sf"/>
</dbReference>
<dbReference type="PROSITE" id="PS51085">
    <property type="entry name" value="2FE2S_FER_2"/>
    <property type="match status" value="1"/>
</dbReference>
<proteinExistence type="predicted"/>
<organism evidence="2 3">
    <name type="scientific">Alkalibaculum sporogenes</name>
    <dbReference type="NCBI Taxonomy" id="2655001"/>
    <lineage>
        <taxon>Bacteria</taxon>
        <taxon>Bacillati</taxon>
        <taxon>Bacillota</taxon>
        <taxon>Clostridia</taxon>
        <taxon>Eubacteriales</taxon>
        <taxon>Eubacteriaceae</taxon>
        <taxon>Alkalibaculum</taxon>
    </lineage>
</organism>
<keyword evidence="3" id="KW-1185">Reference proteome</keyword>
<reference evidence="2 3" key="1">
    <citation type="submission" date="2019-10" db="EMBL/GenBank/DDBJ databases">
        <title>Alkalibaculum tamaniensis sp.nov., a new alkaliphilic acetogen, isolated on methoxylated aromatics from a mud volcano.</title>
        <authorList>
            <person name="Khomyakova M.A."/>
            <person name="Merkel A.Y."/>
            <person name="Bonch-Osmolovskaya E.A."/>
            <person name="Slobodkin A.I."/>
        </authorList>
    </citation>
    <scope>NUCLEOTIDE SEQUENCE [LARGE SCALE GENOMIC DNA]</scope>
    <source>
        <strain evidence="2 3">M08DMB</strain>
    </source>
</reference>
<dbReference type="Gene3D" id="3.10.20.30">
    <property type="match status" value="1"/>
</dbReference>
<dbReference type="InterPro" id="IPR041414">
    <property type="entry name" value="Raco-like_middle"/>
</dbReference>
<dbReference type="InterPro" id="IPR036010">
    <property type="entry name" value="2Fe-2S_ferredoxin-like_sf"/>
</dbReference>
<dbReference type="InterPro" id="IPR042259">
    <property type="entry name" value="Raco-like_middle_sf"/>
</dbReference>
<dbReference type="Pfam" id="PF14574">
    <property type="entry name" value="RACo_C_ter"/>
    <property type="match status" value="1"/>
</dbReference>
<evidence type="ECO:0000313" key="3">
    <source>
        <dbReference type="Proteomes" id="UP000440004"/>
    </source>
</evidence>
<dbReference type="Proteomes" id="UP000440004">
    <property type="component" value="Unassembled WGS sequence"/>
</dbReference>
<dbReference type="InterPro" id="IPR001041">
    <property type="entry name" value="2Fe-2S_ferredoxin-type"/>
</dbReference>